<protein>
    <submittedName>
        <fullName evidence="2">Acyl-CoA carboxylase epsilon subunit-like protein</fullName>
    </submittedName>
</protein>
<evidence type="ECO:0000313" key="3">
    <source>
        <dbReference type="Proteomes" id="UP000294257"/>
    </source>
</evidence>
<proteinExistence type="predicted"/>
<sequence length="73" mass="7804">MTDTPERPLLRVVRGTPDDAELAALTAVVAGIAASGPAEPEEKPRSTWSDRAAHLRRPQQHGPGAWRASGLPR</sequence>
<feature type="region of interest" description="Disordered" evidence="1">
    <location>
        <begin position="34"/>
        <end position="73"/>
    </location>
</feature>
<dbReference type="EMBL" id="SGWQ01000010">
    <property type="protein sequence ID" value="RZS33859.1"/>
    <property type="molecule type" value="Genomic_DNA"/>
</dbReference>
<dbReference type="GO" id="GO:0004658">
    <property type="term" value="F:propionyl-CoA carboxylase activity"/>
    <property type="evidence" value="ECO:0007669"/>
    <property type="project" value="InterPro"/>
</dbReference>
<evidence type="ECO:0000313" key="2">
    <source>
        <dbReference type="EMBL" id="RZS33859.1"/>
    </source>
</evidence>
<dbReference type="Pfam" id="PF13822">
    <property type="entry name" value="ACC_epsilon"/>
    <property type="match status" value="1"/>
</dbReference>
<gene>
    <name evidence="2" type="ORF">EV193_1109</name>
</gene>
<dbReference type="InterPro" id="IPR032716">
    <property type="entry name" value="ACC_epsilon"/>
</dbReference>
<dbReference type="RefSeq" id="WP_130347068.1">
    <property type="nucleotide sequence ID" value="NZ_SGWQ01000010.1"/>
</dbReference>
<dbReference type="OrthoDB" id="4300992at2"/>
<reference evidence="2 3" key="1">
    <citation type="submission" date="2019-02" db="EMBL/GenBank/DDBJ databases">
        <title>Genomic Encyclopedia of Type Strains, Phase IV (KMG-IV): sequencing the most valuable type-strain genomes for metagenomic binning, comparative biology and taxonomic classification.</title>
        <authorList>
            <person name="Goeker M."/>
        </authorList>
    </citation>
    <scope>NUCLEOTIDE SEQUENCE [LARGE SCALE GENOMIC DNA]</scope>
    <source>
        <strain evidence="2 3">DSM 101727</strain>
    </source>
</reference>
<comment type="caution">
    <text evidence="2">The sequence shown here is derived from an EMBL/GenBank/DDBJ whole genome shotgun (WGS) entry which is preliminary data.</text>
</comment>
<dbReference type="GO" id="GO:0003989">
    <property type="term" value="F:acetyl-CoA carboxylase activity"/>
    <property type="evidence" value="ECO:0007669"/>
    <property type="project" value="InterPro"/>
</dbReference>
<name>A0A4Q7KFM5_9PSEU</name>
<organism evidence="2 3">
    <name type="scientific">Herbihabitans rhizosphaerae</name>
    <dbReference type="NCBI Taxonomy" id="1872711"/>
    <lineage>
        <taxon>Bacteria</taxon>
        <taxon>Bacillati</taxon>
        <taxon>Actinomycetota</taxon>
        <taxon>Actinomycetes</taxon>
        <taxon>Pseudonocardiales</taxon>
        <taxon>Pseudonocardiaceae</taxon>
        <taxon>Herbihabitans</taxon>
    </lineage>
</organism>
<evidence type="ECO:0000256" key="1">
    <source>
        <dbReference type="SAM" id="MobiDB-lite"/>
    </source>
</evidence>
<accession>A0A4Q7KFM5</accession>
<dbReference type="Proteomes" id="UP000294257">
    <property type="component" value="Unassembled WGS sequence"/>
</dbReference>
<dbReference type="AlphaFoldDB" id="A0A4Q7KFM5"/>
<keyword evidence="3" id="KW-1185">Reference proteome</keyword>